<proteinExistence type="predicted"/>
<name>F8CFD2_MYXFH</name>
<dbReference type="InterPro" id="IPR028969">
    <property type="entry name" value="Imm52"/>
</dbReference>
<dbReference type="KEGG" id="mfu:LILAB_02575"/>
<organism evidence="2 3">
    <name type="scientific">Myxococcus fulvus (strain ATCC BAA-855 / HW-1)</name>
    <dbReference type="NCBI Taxonomy" id="483219"/>
    <lineage>
        <taxon>Bacteria</taxon>
        <taxon>Pseudomonadati</taxon>
        <taxon>Myxococcota</taxon>
        <taxon>Myxococcia</taxon>
        <taxon>Myxococcales</taxon>
        <taxon>Cystobacterineae</taxon>
        <taxon>Myxococcaceae</taxon>
        <taxon>Myxococcus</taxon>
    </lineage>
</organism>
<dbReference type="Proteomes" id="UP000000488">
    <property type="component" value="Chromosome"/>
</dbReference>
<accession>F8CFD2</accession>
<protein>
    <recommendedName>
        <fullName evidence="1">Immunity protein 52 domain-containing protein</fullName>
    </recommendedName>
</protein>
<feature type="domain" description="Immunity protein 52" evidence="1">
    <location>
        <begin position="1"/>
        <end position="42"/>
    </location>
</feature>
<sequence length="46" mass="5119">MEDKGTLIVLTPERLTADNPEHVALAERVRELLDRAGLLKPLQAQP</sequence>
<dbReference type="HOGENOM" id="CLU_3186163_0_0_7"/>
<gene>
    <name evidence="2" type="ordered locus">LILAB_02575</name>
</gene>
<evidence type="ECO:0000313" key="3">
    <source>
        <dbReference type="Proteomes" id="UP000000488"/>
    </source>
</evidence>
<dbReference type="EMBL" id="CP002830">
    <property type="protein sequence ID" value="AEI62440.1"/>
    <property type="molecule type" value="Genomic_DNA"/>
</dbReference>
<dbReference type="AlphaFoldDB" id="F8CFD2"/>
<evidence type="ECO:0000313" key="2">
    <source>
        <dbReference type="EMBL" id="AEI62440.1"/>
    </source>
</evidence>
<reference evidence="2 3" key="1">
    <citation type="journal article" date="2011" name="J. Bacteriol.">
        <title>Genome sequence of the halotolerant marine bacterium Myxococcus fulvus HW-1.</title>
        <authorList>
            <person name="Li Z.F."/>
            <person name="Li X."/>
            <person name="Liu H."/>
            <person name="Liu X."/>
            <person name="Han K."/>
            <person name="Wu Z.H."/>
            <person name="Hu W."/>
            <person name="Li F.F."/>
            <person name="Li Y.Z."/>
        </authorList>
    </citation>
    <scope>NUCLEOTIDE SEQUENCE [LARGE SCALE GENOMIC DNA]</scope>
    <source>
        <strain evidence="3">ATCC BAA-855 / HW-1</strain>
    </source>
</reference>
<evidence type="ECO:0000259" key="1">
    <source>
        <dbReference type="Pfam" id="PF15579"/>
    </source>
</evidence>
<dbReference type="Pfam" id="PF15579">
    <property type="entry name" value="Imm52"/>
    <property type="match status" value="1"/>
</dbReference>